<proteinExistence type="predicted"/>
<evidence type="ECO:0000256" key="1">
    <source>
        <dbReference type="ARBA" id="ARBA00022729"/>
    </source>
</evidence>
<organism evidence="3 4">
    <name type="scientific">Pontibacter lucknowensis</name>
    <dbReference type="NCBI Taxonomy" id="1077936"/>
    <lineage>
        <taxon>Bacteria</taxon>
        <taxon>Pseudomonadati</taxon>
        <taxon>Bacteroidota</taxon>
        <taxon>Cytophagia</taxon>
        <taxon>Cytophagales</taxon>
        <taxon>Hymenobacteraceae</taxon>
        <taxon>Pontibacter</taxon>
    </lineage>
</organism>
<reference evidence="4" key="1">
    <citation type="submission" date="2017-01" db="EMBL/GenBank/DDBJ databases">
        <authorList>
            <person name="Varghese N."/>
            <person name="Submissions S."/>
        </authorList>
    </citation>
    <scope>NUCLEOTIDE SEQUENCE [LARGE SCALE GENOMIC DNA]</scope>
    <source>
        <strain evidence="4">DM9</strain>
    </source>
</reference>
<dbReference type="AlphaFoldDB" id="A0A1N6U6U6"/>
<dbReference type="PANTHER" id="PTHR44103">
    <property type="entry name" value="PROPROTEIN CONVERTASE P"/>
    <property type="match status" value="1"/>
</dbReference>
<dbReference type="SUPFAM" id="SSF69318">
    <property type="entry name" value="Integrin alpha N-terminal domain"/>
    <property type="match status" value="2"/>
</dbReference>
<sequence length="753" mass="83298">MPNELPMRYLFYILLFLLLIPNAFAQEPLRFSQRSDIPVTANSAQLQNPWGGGLNTPQFSTIDLNKDGRDDLFIFDRMLRKVYTYLAVQQGGQWRYQYAPEYEVMFPAELENWVLLRDYNCDGLKDIFTSTPLGIRVYRQEASSNKYPTFVLAQDALFYRSRNGVNTINMQMNISDIPAIVDMDGDGDLDILLSEFSGGYTLEYYQNMQVEEGKPCGTLEFALGSDWWGQITECHGCNNFGFGIQCRMAAPLHSGHDGSALLAIDLNGDGAKDLLMGSVECKDLVMMENKGTSTLARMESFEPVFPVGPKPASFNLFPAAYYEDVTFDGIPDLLVAPNSNENMGNLELQRSSWLYRNTGSVSQPNFEFAQDNFLQSQMIDLGENAYPAFADIDGDGLLDLVVGNGRSDRNGRFVATLSLYRNTGTLAEPAFTLITDDYLALSTKDMLSLKPSLFDINKDGVLDLVLTYKMANEQHGSGHHGGSTTQIAYFINDAKSGQPAAFNTARLFHLHTLADGDTPHLFQVDAQRVDMLVGKAGGTLDYYRSSGNGFVLEKQSIGGIKFDFYRRNLAPAVVDIDGNAKLDLLTVDDSGALRIYRDFLDHLNGDFTETTEVLENELTGEAHATRFGRGLGLAVAELGGPYQLYLAIGTQGGGLYLLQQTGGNYGNPNDKPSGLGLKVYPNPVAGAQEPVQVQASESVSLVLHDMIGRKVYDGADNYNRRHTLRLSHLKAGVYLLRATSRNGCHETRRLVVH</sequence>
<accession>A0A1N6U6U6</accession>
<dbReference type="InterPro" id="IPR028994">
    <property type="entry name" value="Integrin_alpha_N"/>
</dbReference>
<dbReference type="OrthoDB" id="9816120at2"/>
<dbReference type="RefSeq" id="WP_143731827.1">
    <property type="nucleotide sequence ID" value="NZ_FTNM01000001.1"/>
</dbReference>
<dbReference type="EMBL" id="FTNM01000001">
    <property type="protein sequence ID" value="SIQ61313.1"/>
    <property type="molecule type" value="Genomic_DNA"/>
</dbReference>
<dbReference type="Proteomes" id="UP000185924">
    <property type="component" value="Unassembled WGS sequence"/>
</dbReference>
<dbReference type="InterPro" id="IPR026444">
    <property type="entry name" value="Secre_tail"/>
</dbReference>
<dbReference type="InterPro" id="IPR013517">
    <property type="entry name" value="FG-GAP"/>
</dbReference>
<dbReference type="NCBIfam" id="TIGR04183">
    <property type="entry name" value="Por_Secre_tail"/>
    <property type="match status" value="1"/>
</dbReference>
<feature type="domain" description="Secretion system C-terminal sorting" evidence="2">
    <location>
        <begin position="679"/>
        <end position="750"/>
    </location>
</feature>
<evidence type="ECO:0000313" key="4">
    <source>
        <dbReference type="Proteomes" id="UP000185924"/>
    </source>
</evidence>
<name>A0A1N6U6U6_9BACT</name>
<keyword evidence="1" id="KW-0732">Signal</keyword>
<dbReference type="Pfam" id="PF18962">
    <property type="entry name" value="Por_Secre_tail"/>
    <property type="match status" value="1"/>
</dbReference>
<evidence type="ECO:0000259" key="2">
    <source>
        <dbReference type="Pfam" id="PF18962"/>
    </source>
</evidence>
<dbReference type="Gene3D" id="2.130.10.130">
    <property type="entry name" value="Integrin alpha, N-terminal"/>
    <property type="match status" value="2"/>
</dbReference>
<dbReference type="STRING" id="1077936.SAMN05421545_0714"/>
<evidence type="ECO:0000313" key="3">
    <source>
        <dbReference type="EMBL" id="SIQ61313.1"/>
    </source>
</evidence>
<keyword evidence="4" id="KW-1185">Reference proteome</keyword>
<protein>
    <submittedName>
        <fullName evidence="3">Por secretion system C-terminal sorting domain-containing protein</fullName>
    </submittedName>
</protein>
<gene>
    <name evidence="3" type="ORF">SAMN05421545_0714</name>
</gene>
<dbReference type="PANTHER" id="PTHR44103:SF1">
    <property type="entry name" value="PROPROTEIN CONVERTASE P"/>
    <property type="match status" value="1"/>
</dbReference>
<dbReference type="Pfam" id="PF13517">
    <property type="entry name" value="FG-GAP_3"/>
    <property type="match status" value="1"/>
</dbReference>